<reference evidence="1 2" key="1">
    <citation type="submission" date="2016-10" db="EMBL/GenBank/DDBJ databases">
        <authorList>
            <person name="de Groot N.N."/>
        </authorList>
    </citation>
    <scope>NUCLEOTIDE SEQUENCE [LARGE SCALE GENOMIC DNA]</scope>
    <source>
        <strain evidence="1 2">CPCC 100156</strain>
    </source>
</reference>
<proteinExistence type="predicted"/>
<gene>
    <name evidence="1" type="ORF">SAMN04487779_100812</name>
</gene>
<dbReference type="Proteomes" id="UP000198925">
    <property type="component" value="Unassembled WGS sequence"/>
</dbReference>
<protein>
    <submittedName>
        <fullName evidence="1">Uncharacterized protein</fullName>
    </submittedName>
</protein>
<keyword evidence="2" id="KW-1185">Reference proteome</keyword>
<accession>A0A1G6USR7</accession>
<sequence>MYVTLTSKPGQFRTEPTPGLAPVRAGPLVVNCVPVKILRHFGTVEARRKIRTLATFGRIDARLEPAAP</sequence>
<dbReference type="EMBL" id="FMZX01000008">
    <property type="protein sequence ID" value="SDD44349.1"/>
    <property type="molecule type" value="Genomic_DNA"/>
</dbReference>
<organism evidence="1 2">
    <name type="scientific">Belnapia rosea</name>
    <dbReference type="NCBI Taxonomy" id="938405"/>
    <lineage>
        <taxon>Bacteria</taxon>
        <taxon>Pseudomonadati</taxon>
        <taxon>Pseudomonadota</taxon>
        <taxon>Alphaproteobacteria</taxon>
        <taxon>Acetobacterales</taxon>
        <taxon>Roseomonadaceae</taxon>
        <taxon>Belnapia</taxon>
    </lineage>
</organism>
<dbReference type="RefSeq" id="WP_090663754.1">
    <property type="nucleotide sequence ID" value="NZ_FMZX01000008.1"/>
</dbReference>
<evidence type="ECO:0000313" key="2">
    <source>
        <dbReference type="Proteomes" id="UP000198925"/>
    </source>
</evidence>
<dbReference type="STRING" id="938405.SAMN02927895_04462"/>
<dbReference type="AlphaFoldDB" id="A0A1G6USR7"/>
<evidence type="ECO:0000313" key="1">
    <source>
        <dbReference type="EMBL" id="SDD44349.1"/>
    </source>
</evidence>
<name>A0A1G6USR7_9PROT</name>